<protein>
    <submittedName>
        <fullName evidence="2">Uncharacterized protein</fullName>
    </submittedName>
</protein>
<reference evidence="2 3" key="1">
    <citation type="submission" date="2018-03" db="EMBL/GenBank/DDBJ databases">
        <title>Genomic Encyclopedia of Archaeal and Bacterial Type Strains, Phase II (KMG-II): from individual species to whole genera.</title>
        <authorList>
            <person name="Goeker M."/>
        </authorList>
    </citation>
    <scope>NUCLEOTIDE SEQUENCE [LARGE SCALE GENOMIC DNA]</scope>
    <source>
        <strain evidence="2 3">DSM 101533</strain>
    </source>
</reference>
<evidence type="ECO:0000313" key="3">
    <source>
        <dbReference type="Proteomes" id="UP000238007"/>
    </source>
</evidence>
<dbReference type="RefSeq" id="WP_165793389.1">
    <property type="nucleotide sequence ID" value="NZ_PVTP01000010.1"/>
</dbReference>
<gene>
    <name evidence="2" type="ORF">CLV80_11077</name>
</gene>
<name>A0A2T0VW52_9RHOB</name>
<feature type="region of interest" description="Disordered" evidence="1">
    <location>
        <begin position="1"/>
        <end position="22"/>
    </location>
</feature>
<dbReference type="Proteomes" id="UP000238007">
    <property type="component" value="Unassembled WGS sequence"/>
</dbReference>
<proteinExistence type="predicted"/>
<comment type="caution">
    <text evidence="2">The sequence shown here is derived from an EMBL/GenBank/DDBJ whole genome shotgun (WGS) entry which is preliminary data.</text>
</comment>
<dbReference type="SUPFAM" id="SSF89260">
    <property type="entry name" value="Collagen-binding domain"/>
    <property type="match status" value="1"/>
</dbReference>
<dbReference type="Gene3D" id="2.60.120.380">
    <property type="match status" value="1"/>
</dbReference>
<evidence type="ECO:0000256" key="1">
    <source>
        <dbReference type="SAM" id="MobiDB-lite"/>
    </source>
</evidence>
<keyword evidence="3" id="KW-1185">Reference proteome</keyword>
<organism evidence="2 3">
    <name type="scientific">Yoonia maritima</name>
    <dbReference type="NCBI Taxonomy" id="1435347"/>
    <lineage>
        <taxon>Bacteria</taxon>
        <taxon>Pseudomonadati</taxon>
        <taxon>Pseudomonadota</taxon>
        <taxon>Alphaproteobacteria</taxon>
        <taxon>Rhodobacterales</taxon>
        <taxon>Paracoccaceae</taxon>
        <taxon>Yoonia</taxon>
    </lineage>
</organism>
<feature type="compositionally biased region" description="Polar residues" evidence="1">
    <location>
        <begin position="75"/>
        <end position="84"/>
    </location>
</feature>
<evidence type="ECO:0000313" key="2">
    <source>
        <dbReference type="EMBL" id="PRY75991.1"/>
    </source>
</evidence>
<dbReference type="AlphaFoldDB" id="A0A2T0VW52"/>
<dbReference type="EMBL" id="PVTP01000010">
    <property type="protein sequence ID" value="PRY75991.1"/>
    <property type="molecule type" value="Genomic_DNA"/>
</dbReference>
<feature type="region of interest" description="Disordered" evidence="1">
    <location>
        <begin position="71"/>
        <end position="93"/>
    </location>
</feature>
<sequence>MPDLPNNNTTTATLSVGGTYSDTLETSGDRDWIRIDLDPGEYVQLSLTGVSLADPYLRVYDSTSRLIAQDDDSGGNYNSQTTIGDETGGTFYY</sequence>
<accession>A0A2T0VW52</accession>